<feature type="coiled-coil region" evidence="1">
    <location>
        <begin position="66"/>
        <end position="93"/>
    </location>
</feature>
<reference evidence="3" key="1">
    <citation type="submission" date="2022-08" db="EMBL/GenBank/DDBJ databases">
        <authorList>
            <consortium name="DOE Joint Genome Institute"/>
            <person name="Min B."/>
            <person name="Riley R."/>
            <person name="Sierra-Patev S."/>
            <person name="Naranjo-Ortiz M."/>
            <person name="Looney B."/>
            <person name="Konkel Z."/>
            <person name="Slot J.C."/>
            <person name="Sakamoto Y."/>
            <person name="Steenwyk J.L."/>
            <person name="Rokas A."/>
            <person name="Carro J."/>
            <person name="Camarero S."/>
            <person name="Ferreira P."/>
            <person name="Molpeceres G."/>
            <person name="Ruiz-Duenas F.J."/>
            <person name="Serrano A."/>
            <person name="Henrissat B."/>
            <person name="Drula E."/>
            <person name="Hughes K.W."/>
            <person name="Mata J.L."/>
            <person name="Ishikawa N.K."/>
            <person name="Vargas-Isla R."/>
            <person name="Ushijima S."/>
            <person name="Smith C.A."/>
            <person name="Ahrendt S."/>
            <person name="Andreopoulos W."/>
            <person name="He G."/>
            <person name="Labutti K."/>
            <person name="Lipzen A."/>
            <person name="Ng V."/>
            <person name="Sandor L."/>
            <person name="Barry K."/>
            <person name="Martinez A.T."/>
            <person name="Xiao Y."/>
            <person name="Gibbons J.G."/>
            <person name="Terashima K."/>
            <person name="Hibbett D.S."/>
            <person name="Grigoriev I.V."/>
        </authorList>
    </citation>
    <scope>NUCLEOTIDE SEQUENCE</scope>
    <source>
        <strain evidence="3">TFB9207</strain>
    </source>
</reference>
<keyword evidence="4" id="KW-1185">Reference proteome</keyword>
<evidence type="ECO:0000313" key="3">
    <source>
        <dbReference type="EMBL" id="KAJ3832028.1"/>
    </source>
</evidence>
<protein>
    <submittedName>
        <fullName evidence="3">Uncharacterized protein</fullName>
    </submittedName>
</protein>
<sequence>MNGMENTGEPELKKRTRNQAARDRKKSRRQQWLTDKKAVEDDRQKLFLELQTAIQTEVQQQVDSSVKHFEDESKRQEQLIRDLRDEILLLQGEIDSSLWDKLQQFLENYIGVPVHIYPTEIGAHSHYIETLKELEQRRKHPLRSDDPDFPTAQTTFIHENGLHLGIEQKILDVLWEVQITPWDAFTADERNRIQAALKIMMDYTRTTPAITLNSVRTFCYLFT</sequence>
<evidence type="ECO:0000256" key="1">
    <source>
        <dbReference type="SAM" id="Coils"/>
    </source>
</evidence>
<keyword evidence="1" id="KW-0175">Coiled coil</keyword>
<dbReference type="EMBL" id="MU807109">
    <property type="protein sequence ID" value="KAJ3832028.1"/>
    <property type="molecule type" value="Genomic_DNA"/>
</dbReference>
<dbReference type="AlphaFoldDB" id="A0AA38NWP9"/>
<accession>A0AA38NWP9</accession>
<evidence type="ECO:0000313" key="4">
    <source>
        <dbReference type="Proteomes" id="UP001163846"/>
    </source>
</evidence>
<organism evidence="3 4">
    <name type="scientific">Lentinula raphanica</name>
    <dbReference type="NCBI Taxonomy" id="153919"/>
    <lineage>
        <taxon>Eukaryota</taxon>
        <taxon>Fungi</taxon>
        <taxon>Dikarya</taxon>
        <taxon>Basidiomycota</taxon>
        <taxon>Agaricomycotina</taxon>
        <taxon>Agaricomycetes</taxon>
        <taxon>Agaricomycetidae</taxon>
        <taxon>Agaricales</taxon>
        <taxon>Marasmiineae</taxon>
        <taxon>Omphalotaceae</taxon>
        <taxon>Lentinula</taxon>
    </lineage>
</organism>
<name>A0AA38NWP9_9AGAR</name>
<feature type="region of interest" description="Disordered" evidence="2">
    <location>
        <begin position="1"/>
        <end position="34"/>
    </location>
</feature>
<proteinExistence type="predicted"/>
<dbReference type="Proteomes" id="UP001163846">
    <property type="component" value="Unassembled WGS sequence"/>
</dbReference>
<evidence type="ECO:0000256" key="2">
    <source>
        <dbReference type="SAM" id="MobiDB-lite"/>
    </source>
</evidence>
<gene>
    <name evidence="3" type="ORF">F5878DRAFT_666946</name>
</gene>
<comment type="caution">
    <text evidence="3">The sequence shown here is derived from an EMBL/GenBank/DDBJ whole genome shotgun (WGS) entry which is preliminary data.</text>
</comment>